<feature type="compositionally biased region" description="Polar residues" evidence="3">
    <location>
        <begin position="14"/>
        <end position="25"/>
    </location>
</feature>
<feature type="region of interest" description="Disordered" evidence="3">
    <location>
        <begin position="1"/>
        <end position="29"/>
    </location>
</feature>
<organism evidence="5 6">
    <name type="scientific">Pseudomonas baltica</name>
    <dbReference type="NCBI Taxonomy" id="2762576"/>
    <lineage>
        <taxon>Bacteria</taxon>
        <taxon>Pseudomonadati</taxon>
        <taxon>Pseudomonadota</taxon>
        <taxon>Gammaproteobacteria</taxon>
        <taxon>Pseudomonadales</taxon>
        <taxon>Pseudomonadaceae</taxon>
        <taxon>Pseudomonas</taxon>
    </lineage>
</organism>
<dbReference type="EMBL" id="JACMYH010000001">
    <property type="protein sequence ID" value="MBC2677759.1"/>
    <property type="molecule type" value="Genomic_DNA"/>
</dbReference>
<dbReference type="GO" id="GO:0003700">
    <property type="term" value="F:DNA-binding transcription factor activity"/>
    <property type="evidence" value="ECO:0007669"/>
    <property type="project" value="InterPro"/>
</dbReference>
<dbReference type="Pfam" id="PF06719">
    <property type="entry name" value="AraC_N"/>
    <property type="match status" value="1"/>
</dbReference>
<comment type="caution">
    <text evidence="5">The sequence shown here is derived from an EMBL/GenBank/DDBJ whole genome shotgun (WGS) entry which is preliminary data.</text>
</comment>
<dbReference type="InterPro" id="IPR009594">
    <property type="entry name" value="Tscrpt_reg_HTH_AraC_N"/>
</dbReference>
<keyword evidence="6" id="KW-1185">Reference proteome</keyword>
<feature type="domain" description="HTH araC/xylS-type" evidence="4">
    <location>
        <begin position="221"/>
        <end position="319"/>
    </location>
</feature>
<evidence type="ECO:0000259" key="4">
    <source>
        <dbReference type="PROSITE" id="PS01124"/>
    </source>
</evidence>
<evidence type="ECO:0000313" key="5">
    <source>
        <dbReference type="EMBL" id="MBC2677759.1"/>
    </source>
</evidence>
<name>A0A7X1KSK8_9PSED</name>
<accession>A0A7X1KSK8</accession>
<dbReference type="InterPro" id="IPR018060">
    <property type="entry name" value="HTH_AraC"/>
</dbReference>
<dbReference type="PROSITE" id="PS01124">
    <property type="entry name" value="HTH_ARAC_FAMILY_2"/>
    <property type="match status" value="1"/>
</dbReference>
<dbReference type="PANTHER" id="PTHR43436:SF1">
    <property type="entry name" value="TRANSCRIPTIONAL REGULATORY PROTEIN"/>
    <property type="match status" value="1"/>
</dbReference>
<evidence type="ECO:0000313" key="6">
    <source>
        <dbReference type="Proteomes" id="UP000546173"/>
    </source>
</evidence>
<feature type="compositionally biased region" description="Basic and acidic residues" evidence="3">
    <location>
        <begin position="1"/>
        <end position="13"/>
    </location>
</feature>
<dbReference type="SMART" id="SM00342">
    <property type="entry name" value="HTH_ARAC"/>
    <property type="match status" value="1"/>
</dbReference>
<sequence>MEEELVARLEHSSDAVNPRNSSSGNAAPLVANDTRRLAQALSRWARSDGDHETPVAGLTLHRRHKLTMPLHCIYGLGIGLTVQGRKQVIVGDELMTYSPGQSMVTSIDMPVISNVIQASVAQPFLGMMLTFENALVVEIAERLQLSQRLKDEAFKPLSVNELDSGVLEALERLIALFDQPELLKSLAPLIKEEIIIRLMNGAHGPHILHVVSAGSPSQNIAKAVAWLKLHYTQALRMDDLAATAHMSPSTFRQHFRTVTGMSPLQYQKQLRLQAARHLMYSENIDASSAGGLVGYESSSQFSREYSRLFGHPPQRDIKRMRVQ</sequence>
<protein>
    <submittedName>
        <fullName evidence="5">AraC family transcriptional regulator</fullName>
    </submittedName>
</protein>
<dbReference type="Proteomes" id="UP000546173">
    <property type="component" value="Unassembled WGS sequence"/>
</dbReference>
<evidence type="ECO:0000256" key="2">
    <source>
        <dbReference type="ARBA" id="ARBA00023163"/>
    </source>
</evidence>
<dbReference type="PANTHER" id="PTHR43436">
    <property type="entry name" value="ARAC-FAMILY TRANSCRIPTIONAL REGULATOR"/>
    <property type="match status" value="1"/>
</dbReference>
<gene>
    <name evidence="5" type="ORF">H7993_05065</name>
</gene>
<dbReference type="GO" id="GO:0043565">
    <property type="term" value="F:sequence-specific DNA binding"/>
    <property type="evidence" value="ECO:0007669"/>
    <property type="project" value="InterPro"/>
</dbReference>
<dbReference type="SUPFAM" id="SSF46689">
    <property type="entry name" value="Homeodomain-like"/>
    <property type="match status" value="2"/>
</dbReference>
<proteinExistence type="predicted"/>
<dbReference type="Pfam" id="PF12833">
    <property type="entry name" value="HTH_18"/>
    <property type="match status" value="1"/>
</dbReference>
<reference evidence="5 6" key="1">
    <citation type="submission" date="2020-08" db="EMBL/GenBank/DDBJ databases">
        <title>Pseudomonas sp. nov.</title>
        <authorList>
            <person name="Gieschler S."/>
            <person name="Fiedler G."/>
            <person name="Brinks E."/>
            <person name="Boehnlein C."/>
            <person name="Franz C.M.A.P."/>
            <person name="Kabisch J."/>
        </authorList>
    </citation>
    <scope>NUCLEOTIDE SEQUENCE [LARGE SCALE GENOMIC DNA]</scope>
    <source>
        <strain evidence="5 6">MBT-2</strain>
    </source>
</reference>
<evidence type="ECO:0000256" key="1">
    <source>
        <dbReference type="ARBA" id="ARBA00023015"/>
    </source>
</evidence>
<dbReference type="InterPro" id="IPR009057">
    <property type="entry name" value="Homeodomain-like_sf"/>
</dbReference>
<keyword evidence="1" id="KW-0805">Transcription regulation</keyword>
<dbReference type="Gene3D" id="1.10.10.60">
    <property type="entry name" value="Homeodomain-like"/>
    <property type="match status" value="1"/>
</dbReference>
<dbReference type="AlphaFoldDB" id="A0A7X1KSK8"/>
<keyword evidence="2" id="KW-0804">Transcription</keyword>
<evidence type="ECO:0000256" key="3">
    <source>
        <dbReference type="SAM" id="MobiDB-lite"/>
    </source>
</evidence>